<evidence type="ECO:0000313" key="5">
    <source>
        <dbReference type="EMBL" id="CAG8734677.1"/>
    </source>
</evidence>
<dbReference type="Proteomes" id="UP000789342">
    <property type="component" value="Unassembled WGS sequence"/>
</dbReference>
<dbReference type="SUPFAM" id="SSF52540">
    <property type="entry name" value="P-loop containing nucleoside triphosphate hydrolases"/>
    <property type="match status" value="1"/>
</dbReference>
<dbReference type="OrthoDB" id="2406714at2759"/>
<dbReference type="GO" id="GO:0003697">
    <property type="term" value="F:single-stranded DNA binding"/>
    <property type="evidence" value="ECO:0007669"/>
    <property type="project" value="TreeGrafter"/>
</dbReference>
<dbReference type="EMBL" id="CAJVPV010027672">
    <property type="protein sequence ID" value="CAG8734677.1"/>
    <property type="molecule type" value="Genomic_DNA"/>
</dbReference>
<dbReference type="Gene3D" id="3.40.50.300">
    <property type="entry name" value="P-loop containing nucleotide triphosphate hydrolases"/>
    <property type="match status" value="1"/>
</dbReference>
<proteinExistence type="inferred from homology"/>
<keyword evidence="3 4" id="KW-0175">Coiled coil</keyword>
<evidence type="ECO:0000256" key="4">
    <source>
        <dbReference type="SAM" id="Coils"/>
    </source>
</evidence>
<organism evidence="5 6">
    <name type="scientific">Acaulospora morrowiae</name>
    <dbReference type="NCBI Taxonomy" id="94023"/>
    <lineage>
        <taxon>Eukaryota</taxon>
        <taxon>Fungi</taxon>
        <taxon>Fungi incertae sedis</taxon>
        <taxon>Mucoromycota</taxon>
        <taxon>Glomeromycotina</taxon>
        <taxon>Glomeromycetes</taxon>
        <taxon>Diversisporales</taxon>
        <taxon>Acaulosporaceae</taxon>
        <taxon>Acaulospora</taxon>
    </lineage>
</organism>
<feature type="non-terminal residue" evidence="5">
    <location>
        <position position="295"/>
    </location>
</feature>
<evidence type="ECO:0000256" key="2">
    <source>
        <dbReference type="ARBA" id="ARBA00018687"/>
    </source>
</evidence>
<dbReference type="AlphaFoldDB" id="A0A9N9NHZ4"/>
<reference evidence="5" key="1">
    <citation type="submission" date="2021-06" db="EMBL/GenBank/DDBJ databases">
        <authorList>
            <person name="Kallberg Y."/>
            <person name="Tangrot J."/>
            <person name="Rosling A."/>
        </authorList>
    </citation>
    <scope>NUCLEOTIDE SEQUENCE</scope>
    <source>
        <strain evidence="5">CL551</strain>
    </source>
</reference>
<comment type="similarity">
    <text evidence="1">Belongs to the SMC family. SMC5 subfamily.</text>
</comment>
<protein>
    <recommendedName>
        <fullName evidence="2">Structural maintenance of chromosomes protein 5</fullName>
    </recommendedName>
</protein>
<name>A0A9N9NHZ4_9GLOM</name>
<evidence type="ECO:0000256" key="1">
    <source>
        <dbReference type="ARBA" id="ARBA00010171"/>
    </source>
</evidence>
<dbReference type="GO" id="GO:0005634">
    <property type="term" value="C:nucleus"/>
    <property type="evidence" value="ECO:0007669"/>
    <property type="project" value="TreeGrafter"/>
</dbReference>
<gene>
    <name evidence="5" type="ORF">AMORRO_LOCUS14286</name>
</gene>
<feature type="coiled-coil region" evidence="4">
    <location>
        <begin position="66"/>
        <end position="104"/>
    </location>
</feature>
<comment type="caution">
    <text evidence="5">The sequence shown here is derived from an EMBL/GenBank/DDBJ whole genome shotgun (WGS) entry which is preliminary data.</text>
</comment>
<feature type="coiled-coil region" evidence="4">
    <location>
        <begin position="136"/>
        <end position="166"/>
    </location>
</feature>
<keyword evidence="6" id="KW-1185">Reference proteome</keyword>
<evidence type="ECO:0000313" key="6">
    <source>
        <dbReference type="Proteomes" id="UP000789342"/>
    </source>
</evidence>
<dbReference type="GO" id="GO:0030915">
    <property type="term" value="C:Smc5-Smc6 complex"/>
    <property type="evidence" value="ECO:0007669"/>
    <property type="project" value="TreeGrafter"/>
</dbReference>
<evidence type="ECO:0000256" key="3">
    <source>
        <dbReference type="ARBA" id="ARBA00023054"/>
    </source>
</evidence>
<accession>A0A9N9NHZ4</accession>
<dbReference type="InterPro" id="IPR027417">
    <property type="entry name" value="P-loop_NTPase"/>
</dbReference>
<sequence length="295" mass="34058">EKIREFARKRGQLVTDFQKLLQESVQLFSDRIIASLQHIRDSSELHELERRTQDRDEILKQAHARYMEVDNKFNSAKSEAKRLLNEANAKIEDVDDETKLALQEISHGMSLEDLEDAVASERAKADLHIVVNPRVIETYERRRAEIEALKSRLSSKTRELTKLSDELTTLKVNFLACLPRLNELVKKISQEFSNAFDRIGCVGEVRVSTNEDYDKWGIDILVKFRDNERLQVLTGQRQSGGERSVSTIMYLMSLQELAKTPFRVVDEINQGMDPRNERLVHSQMVQTACRPNTSQ</sequence>
<dbReference type="PANTHER" id="PTHR45916">
    <property type="entry name" value="STRUCTURAL MAINTENANCE OF CHROMOSOMES PROTEIN 5"/>
    <property type="match status" value="1"/>
</dbReference>
<dbReference type="GO" id="GO:0000724">
    <property type="term" value="P:double-strand break repair via homologous recombination"/>
    <property type="evidence" value="ECO:0007669"/>
    <property type="project" value="TreeGrafter"/>
</dbReference>
<dbReference type="PANTHER" id="PTHR45916:SF1">
    <property type="entry name" value="STRUCTURAL MAINTENANCE OF CHROMOSOMES PROTEIN 5"/>
    <property type="match status" value="1"/>
</dbReference>